<evidence type="ECO:0000259" key="6">
    <source>
        <dbReference type="PROSITE" id="PS50850"/>
    </source>
</evidence>
<feature type="transmembrane region" description="Helical" evidence="5">
    <location>
        <begin position="128"/>
        <end position="145"/>
    </location>
</feature>
<keyword evidence="2 5" id="KW-0812">Transmembrane</keyword>
<feature type="transmembrane region" description="Helical" evidence="5">
    <location>
        <begin position="176"/>
        <end position="198"/>
    </location>
</feature>
<gene>
    <name evidence="7" type="ORF">WMY93_008534</name>
</gene>
<dbReference type="Gene3D" id="1.20.1250.20">
    <property type="entry name" value="MFS general substrate transporter like domains"/>
    <property type="match status" value="2"/>
</dbReference>
<dbReference type="EMBL" id="JBBPFD010000005">
    <property type="protein sequence ID" value="KAK7926224.1"/>
    <property type="molecule type" value="Genomic_DNA"/>
</dbReference>
<evidence type="ECO:0000256" key="1">
    <source>
        <dbReference type="ARBA" id="ARBA00004141"/>
    </source>
</evidence>
<feature type="transmembrane region" description="Helical" evidence="5">
    <location>
        <begin position="356"/>
        <end position="377"/>
    </location>
</feature>
<evidence type="ECO:0000256" key="3">
    <source>
        <dbReference type="ARBA" id="ARBA00022989"/>
    </source>
</evidence>
<keyword evidence="8" id="KW-1185">Reference proteome</keyword>
<proteinExistence type="predicted"/>
<dbReference type="GO" id="GO:0016020">
    <property type="term" value="C:membrane"/>
    <property type="evidence" value="ECO:0007669"/>
    <property type="project" value="UniProtKB-SubCell"/>
</dbReference>
<keyword evidence="4 5" id="KW-0472">Membrane</keyword>
<dbReference type="GO" id="GO:0022857">
    <property type="term" value="F:transmembrane transporter activity"/>
    <property type="evidence" value="ECO:0007669"/>
    <property type="project" value="InterPro"/>
</dbReference>
<evidence type="ECO:0000313" key="7">
    <source>
        <dbReference type="EMBL" id="KAK7926224.1"/>
    </source>
</evidence>
<feature type="transmembrane region" description="Helical" evidence="5">
    <location>
        <begin position="152"/>
        <end position="170"/>
    </location>
</feature>
<dbReference type="PROSITE" id="PS50850">
    <property type="entry name" value="MFS"/>
    <property type="match status" value="1"/>
</dbReference>
<dbReference type="PANTHER" id="PTHR24064">
    <property type="entry name" value="SOLUTE CARRIER FAMILY 22 MEMBER"/>
    <property type="match status" value="1"/>
</dbReference>
<feature type="transmembrane region" description="Helical" evidence="5">
    <location>
        <begin position="389"/>
        <end position="414"/>
    </location>
</feature>
<comment type="subcellular location">
    <subcellularLocation>
        <location evidence="1">Membrane</location>
        <topology evidence="1">Multi-pass membrane protein</topology>
    </subcellularLocation>
</comment>
<dbReference type="AlphaFoldDB" id="A0AAW0PG77"/>
<evidence type="ECO:0000256" key="4">
    <source>
        <dbReference type="ARBA" id="ARBA00023136"/>
    </source>
</evidence>
<evidence type="ECO:0000256" key="5">
    <source>
        <dbReference type="SAM" id="Phobius"/>
    </source>
</evidence>
<evidence type="ECO:0000256" key="2">
    <source>
        <dbReference type="ARBA" id="ARBA00022692"/>
    </source>
</evidence>
<name>A0AAW0PG77_9GOBI</name>
<protein>
    <recommendedName>
        <fullName evidence="6">Major facilitator superfamily (MFS) profile domain-containing protein</fullName>
    </recommendedName>
</protein>
<comment type="caution">
    <text evidence="7">The sequence shown here is derived from an EMBL/GenBank/DDBJ whole genome shotgun (WGS) entry which is preliminary data.</text>
</comment>
<keyword evidence="3 5" id="KW-1133">Transmembrane helix</keyword>
<dbReference type="InterPro" id="IPR036259">
    <property type="entry name" value="MFS_trans_sf"/>
</dbReference>
<dbReference type="InterPro" id="IPR020846">
    <property type="entry name" value="MFS_dom"/>
</dbReference>
<organism evidence="7 8">
    <name type="scientific">Mugilogobius chulae</name>
    <name type="common">yellowstripe goby</name>
    <dbReference type="NCBI Taxonomy" id="88201"/>
    <lineage>
        <taxon>Eukaryota</taxon>
        <taxon>Metazoa</taxon>
        <taxon>Chordata</taxon>
        <taxon>Craniata</taxon>
        <taxon>Vertebrata</taxon>
        <taxon>Euteleostomi</taxon>
        <taxon>Actinopterygii</taxon>
        <taxon>Neopterygii</taxon>
        <taxon>Teleostei</taxon>
        <taxon>Neoteleostei</taxon>
        <taxon>Acanthomorphata</taxon>
        <taxon>Gobiaria</taxon>
        <taxon>Gobiiformes</taxon>
        <taxon>Gobioidei</taxon>
        <taxon>Gobiidae</taxon>
        <taxon>Gobionellinae</taxon>
        <taxon>Mugilogobius</taxon>
    </lineage>
</organism>
<dbReference type="Proteomes" id="UP001460270">
    <property type="component" value="Unassembled WGS sequence"/>
</dbReference>
<feature type="domain" description="Major facilitator superfamily (MFS) profile" evidence="6">
    <location>
        <begin position="66"/>
        <end position="477"/>
    </location>
</feature>
<sequence length="477" mass="52278">MALLDLMLQSCEGFRADTELRPYELATHVLYLSDVTRCKPDRGLASSNHPNQCGGRTGAEEQLQQVQSGRGLGSLAQGFGPGDVNLTQLQQEPCVDGWSYSKDIYQSTLVSEFDLVCGDQWKQPLTSTIYFVGVLVGSFVCGQLSDRFGRKPVFFITLGVQSLFTFIQVFSTSWEMFAVLMFFSGLGQIANYVAAFVLGAEVFSGNVQTAFSTAGLCLGFSTGYMLLPLFAYFIRSGGFWFWPSLYPQWCFFPSGGGGHLNSGTIVTGLETNNQARVPSKNLIRPPIDFLNITKIYLLFVEENKIEKNNKRLIVIDLFTNKEMRVSSLIMSLLWFTQSLAYYGLSLNTSKLSADPFVACFISAAVEVPAYICAWIALKCGPEDPLSSLSSLPALAVALEMLGKFFIAANACLAFPCTAEISLRPSETQPREPVRPSPESGTSLAPFVFQLSSGVGVVAAHTLLVEEAITVEDWIIIY</sequence>
<dbReference type="SUPFAM" id="SSF103473">
    <property type="entry name" value="MFS general substrate transporter"/>
    <property type="match status" value="1"/>
</dbReference>
<feature type="transmembrane region" description="Helical" evidence="5">
    <location>
        <begin position="325"/>
        <end position="344"/>
    </location>
</feature>
<reference evidence="8" key="1">
    <citation type="submission" date="2024-04" db="EMBL/GenBank/DDBJ databases">
        <title>Salinicola lusitanus LLJ914,a marine bacterium isolated from the Okinawa Trough.</title>
        <authorList>
            <person name="Li J."/>
        </authorList>
    </citation>
    <scope>NUCLEOTIDE SEQUENCE [LARGE SCALE GENOMIC DNA]</scope>
</reference>
<evidence type="ECO:0000313" key="8">
    <source>
        <dbReference type="Proteomes" id="UP001460270"/>
    </source>
</evidence>
<dbReference type="Pfam" id="PF07690">
    <property type="entry name" value="MFS_1"/>
    <property type="match status" value="1"/>
</dbReference>
<accession>A0AAW0PG77</accession>
<feature type="transmembrane region" description="Helical" evidence="5">
    <location>
        <begin position="210"/>
        <end position="234"/>
    </location>
</feature>
<dbReference type="InterPro" id="IPR011701">
    <property type="entry name" value="MFS"/>
</dbReference>